<reference evidence="2" key="2">
    <citation type="submission" date="2019-07" db="EMBL/GenBank/DDBJ databases">
        <authorList>
            <person name="Seetharam A."/>
            <person name="Woodhouse M."/>
            <person name="Cannon E."/>
        </authorList>
    </citation>
    <scope>NUCLEOTIDE SEQUENCE [LARGE SCALE GENOMIC DNA]</scope>
    <source>
        <strain evidence="2">cv. B73</strain>
    </source>
</reference>
<accession>A0A804NFV6</accession>
<dbReference type="PANTHER" id="PTHR45023">
    <property type="match status" value="1"/>
</dbReference>
<reference evidence="2" key="3">
    <citation type="submission" date="2021-05" db="UniProtKB">
        <authorList>
            <consortium name="EnsemblPlants"/>
        </authorList>
    </citation>
    <scope>IDENTIFICATION</scope>
    <source>
        <strain evidence="2">cv. B73</strain>
    </source>
</reference>
<evidence type="ECO:0000256" key="1">
    <source>
        <dbReference type="SAM" id="MobiDB-lite"/>
    </source>
</evidence>
<keyword evidence="3" id="KW-1185">Reference proteome</keyword>
<protein>
    <recommendedName>
        <fullName evidence="4">No apical meristem-associated C-terminal domain-containing protein</fullName>
    </recommendedName>
</protein>
<evidence type="ECO:0000313" key="2">
    <source>
        <dbReference type="EnsemblPlants" id="Zm00001eb157930_P001"/>
    </source>
</evidence>
<evidence type="ECO:0008006" key="4">
    <source>
        <dbReference type="Google" id="ProtNLM"/>
    </source>
</evidence>
<sequence length="113" mass="12762">MVMEAAMSRFEGKMGHPFKRHHWWQVVRHEPKWSAKHGLGSGSDATANKRTTLGVSGEYSSRGIEDTKEEVPRAVGRDRAKVFVRKTKTKEKGKEATSNGSTSEAFKMKNLWD</sequence>
<dbReference type="InParanoid" id="A0A804NFV6"/>
<dbReference type="PANTHER" id="PTHR45023:SF4">
    <property type="entry name" value="GLYCINE-RICH PROTEIN-RELATED"/>
    <property type="match status" value="1"/>
</dbReference>
<name>A0A804NFV6_MAIZE</name>
<feature type="compositionally biased region" description="Polar residues" evidence="1">
    <location>
        <begin position="43"/>
        <end position="54"/>
    </location>
</feature>
<reference evidence="3" key="1">
    <citation type="submission" date="2015-12" db="EMBL/GenBank/DDBJ databases">
        <title>Update maize B73 reference genome by single molecule sequencing technologies.</title>
        <authorList>
            <consortium name="Maize Genome Sequencing Project"/>
            <person name="Ware D."/>
        </authorList>
    </citation>
    <scope>NUCLEOTIDE SEQUENCE [LARGE SCALE GENOMIC DNA]</scope>
    <source>
        <strain evidence="3">cv. B73</strain>
    </source>
</reference>
<proteinExistence type="predicted"/>
<dbReference type="Proteomes" id="UP000007305">
    <property type="component" value="Chromosome 3"/>
</dbReference>
<dbReference type="EnsemblPlants" id="Zm00001eb157930_T001">
    <property type="protein sequence ID" value="Zm00001eb157930_P001"/>
    <property type="gene ID" value="Zm00001eb157930"/>
</dbReference>
<dbReference type="AlphaFoldDB" id="A0A804NFV6"/>
<dbReference type="Gramene" id="Zm00001eb157930_T001">
    <property type="protein sequence ID" value="Zm00001eb157930_P001"/>
    <property type="gene ID" value="Zm00001eb157930"/>
</dbReference>
<evidence type="ECO:0000313" key="3">
    <source>
        <dbReference type="Proteomes" id="UP000007305"/>
    </source>
</evidence>
<organism evidence="2 3">
    <name type="scientific">Zea mays</name>
    <name type="common">Maize</name>
    <dbReference type="NCBI Taxonomy" id="4577"/>
    <lineage>
        <taxon>Eukaryota</taxon>
        <taxon>Viridiplantae</taxon>
        <taxon>Streptophyta</taxon>
        <taxon>Embryophyta</taxon>
        <taxon>Tracheophyta</taxon>
        <taxon>Spermatophyta</taxon>
        <taxon>Magnoliopsida</taxon>
        <taxon>Liliopsida</taxon>
        <taxon>Poales</taxon>
        <taxon>Poaceae</taxon>
        <taxon>PACMAD clade</taxon>
        <taxon>Panicoideae</taxon>
        <taxon>Andropogonodae</taxon>
        <taxon>Andropogoneae</taxon>
        <taxon>Tripsacinae</taxon>
        <taxon>Zea</taxon>
    </lineage>
</organism>
<feature type="region of interest" description="Disordered" evidence="1">
    <location>
        <begin position="35"/>
        <end position="113"/>
    </location>
</feature>
<feature type="compositionally biased region" description="Basic and acidic residues" evidence="1">
    <location>
        <begin position="63"/>
        <end position="81"/>
    </location>
</feature>